<proteinExistence type="predicted"/>
<dbReference type="Proteomes" id="UP001501598">
    <property type="component" value="Unassembled WGS sequence"/>
</dbReference>
<reference evidence="3" key="1">
    <citation type="journal article" date="2019" name="Int. J. Syst. Evol. Microbiol.">
        <title>The Global Catalogue of Microorganisms (GCM) 10K type strain sequencing project: providing services to taxonomists for standard genome sequencing and annotation.</title>
        <authorList>
            <consortium name="The Broad Institute Genomics Platform"/>
            <consortium name="The Broad Institute Genome Sequencing Center for Infectious Disease"/>
            <person name="Wu L."/>
            <person name="Ma J."/>
        </authorList>
    </citation>
    <scope>NUCLEOTIDE SEQUENCE [LARGE SCALE GENOMIC DNA]</scope>
    <source>
        <strain evidence="3">JCM 17906</strain>
    </source>
</reference>
<evidence type="ECO:0000313" key="3">
    <source>
        <dbReference type="Proteomes" id="UP001501598"/>
    </source>
</evidence>
<accession>A0ABP8S3A3</accession>
<evidence type="ECO:0000313" key="2">
    <source>
        <dbReference type="EMBL" id="GAA4560285.1"/>
    </source>
</evidence>
<dbReference type="Pfam" id="PF00903">
    <property type="entry name" value="Glyoxalase"/>
    <property type="match status" value="1"/>
</dbReference>
<sequence>MYLHRAVPNLSAADPSTGHGFYTDYLGMTVDFDLGWVTSFRSPTNRQVQLSLVGRDATAPENAQVSIGVDDVDAAYAEAVARGYEIVHPLTEEPWGIRRFLVREPHGAVINMLRHRD</sequence>
<dbReference type="Gene3D" id="3.10.180.10">
    <property type="entry name" value="2,3-Dihydroxybiphenyl 1,2-Dioxygenase, domain 1"/>
    <property type="match status" value="1"/>
</dbReference>
<dbReference type="InterPro" id="IPR004360">
    <property type="entry name" value="Glyas_Fos-R_dOase_dom"/>
</dbReference>
<comment type="caution">
    <text evidence="2">The sequence shown here is derived from an EMBL/GenBank/DDBJ whole genome shotgun (WGS) entry which is preliminary data.</text>
</comment>
<keyword evidence="3" id="KW-1185">Reference proteome</keyword>
<dbReference type="SUPFAM" id="SSF54593">
    <property type="entry name" value="Glyoxalase/Bleomycin resistance protein/Dihydroxybiphenyl dioxygenase"/>
    <property type="match status" value="1"/>
</dbReference>
<dbReference type="InterPro" id="IPR029068">
    <property type="entry name" value="Glyas_Bleomycin-R_OHBP_Dase"/>
</dbReference>
<dbReference type="InterPro" id="IPR037523">
    <property type="entry name" value="VOC_core"/>
</dbReference>
<name>A0ABP8S3A3_9PSEU</name>
<organism evidence="2 3">
    <name type="scientific">Pseudonocardia xishanensis</name>
    <dbReference type="NCBI Taxonomy" id="630995"/>
    <lineage>
        <taxon>Bacteria</taxon>
        <taxon>Bacillati</taxon>
        <taxon>Actinomycetota</taxon>
        <taxon>Actinomycetes</taxon>
        <taxon>Pseudonocardiales</taxon>
        <taxon>Pseudonocardiaceae</taxon>
        <taxon>Pseudonocardia</taxon>
    </lineage>
</organism>
<dbReference type="RefSeq" id="WP_345428304.1">
    <property type="nucleotide sequence ID" value="NZ_BAABGT010000122.1"/>
</dbReference>
<gene>
    <name evidence="2" type="ORF">GCM10023175_69960</name>
</gene>
<dbReference type="EMBL" id="BAABGT010000122">
    <property type="protein sequence ID" value="GAA4560285.1"/>
    <property type="molecule type" value="Genomic_DNA"/>
</dbReference>
<protein>
    <submittedName>
        <fullName evidence="2">VOC family protein</fullName>
    </submittedName>
</protein>
<evidence type="ECO:0000259" key="1">
    <source>
        <dbReference type="PROSITE" id="PS51819"/>
    </source>
</evidence>
<dbReference type="PROSITE" id="PS51819">
    <property type="entry name" value="VOC"/>
    <property type="match status" value="1"/>
</dbReference>
<feature type="domain" description="VOC" evidence="1">
    <location>
        <begin position="2"/>
        <end position="115"/>
    </location>
</feature>